<dbReference type="InterPro" id="IPR018170">
    <property type="entry name" value="Aldo/ket_reductase_CS"/>
</dbReference>
<evidence type="ECO:0000313" key="10">
    <source>
        <dbReference type="EMBL" id="KAJ5246008.1"/>
    </source>
</evidence>
<comment type="function">
    <text evidence="3">Catalyzes the initial reaction in the xylose utilization pathway by reducing D-xylose into xylitol. Xylose is a major component of hemicelluloses such as xylan. Most fungi utilize D-xylose via three enzymatic reactions, xylose reductase (XR), xylitol dehydrogenase (XDH), and xylulokinase, to form xylulose 5-phosphate, which enters pentose phosphate pathway.</text>
</comment>
<dbReference type="Gene3D" id="3.20.20.100">
    <property type="entry name" value="NADP-dependent oxidoreductase domain"/>
    <property type="match status" value="1"/>
</dbReference>
<keyword evidence="11" id="KW-1185">Reference proteome</keyword>
<feature type="domain" description="NADP-dependent oxidoreductase" evidence="9">
    <location>
        <begin position="19"/>
        <end position="275"/>
    </location>
</feature>
<dbReference type="InterPro" id="IPR023210">
    <property type="entry name" value="NADP_OxRdtase_dom"/>
</dbReference>
<evidence type="ECO:0000256" key="6">
    <source>
        <dbReference type="PIRSR" id="PIRSR000097-1"/>
    </source>
</evidence>
<dbReference type="PIRSF" id="PIRSF000097">
    <property type="entry name" value="AKR"/>
    <property type="match status" value="1"/>
</dbReference>
<dbReference type="GO" id="GO:0016491">
    <property type="term" value="F:oxidoreductase activity"/>
    <property type="evidence" value="ECO:0007669"/>
    <property type="project" value="UniProtKB-KW"/>
</dbReference>
<comment type="catalytic activity">
    <reaction evidence="4">
        <text>xylitol + NADP(+) = D-xylose + NADPH + H(+)</text>
        <dbReference type="Rhea" id="RHEA:27445"/>
        <dbReference type="ChEBI" id="CHEBI:15378"/>
        <dbReference type="ChEBI" id="CHEBI:17151"/>
        <dbReference type="ChEBI" id="CHEBI:53455"/>
        <dbReference type="ChEBI" id="CHEBI:57783"/>
        <dbReference type="ChEBI" id="CHEBI:58349"/>
        <dbReference type="EC" id="1.1.1.307"/>
    </reaction>
</comment>
<dbReference type="PROSITE" id="PS00062">
    <property type="entry name" value="ALDOKETO_REDUCTASE_2"/>
    <property type="match status" value="1"/>
</dbReference>
<accession>A0A9W9TWW8</accession>
<organism evidence="10 11">
    <name type="scientific">Penicillium chermesinum</name>
    <dbReference type="NCBI Taxonomy" id="63820"/>
    <lineage>
        <taxon>Eukaryota</taxon>
        <taxon>Fungi</taxon>
        <taxon>Dikarya</taxon>
        <taxon>Ascomycota</taxon>
        <taxon>Pezizomycotina</taxon>
        <taxon>Eurotiomycetes</taxon>
        <taxon>Eurotiomycetidae</taxon>
        <taxon>Eurotiales</taxon>
        <taxon>Aspergillaceae</taxon>
        <taxon>Penicillium</taxon>
    </lineage>
</organism>
<evidence type="ECO:0000256" key="5">
    <source>
        <dbReference type="ARBA" id="ARBA00049485"/>
    </source>
</evidence>
<evidence type="ECO:0000256" key="7">
    <source>
        <dbReference type="PIRSR" id="PIRSR000097-2"/>
    </source>
</evidence>
<feature type="binding site" evidence="7">
    <location>
        <position position="115"/>
    </location>
    <ligand>
        <name>substrate</name>
    </ligand>
</feature>
<evidence type="ECO:0000256" key="1">
    <source>
        <dbReference type="ARBA" id="ARBA00012845"/>
    </source>
</evidence>
<dbReference type="InterPro" id="IPR020471">
    <property type="entry name" value="AKR"/>
</dbReference>
<dbReference type="PRINTS" id="PR00069">
    <property type="entry name" value="ALDKETRDTASE"/>
</dbReference>
<evidence type="ECO:0000259" key="9">
    <source>
        <dbReference type="Pfam" id="PF00248"/>
    </source>
</evidence>
<gene>
    <name evidence="10" type="ORF">N7468_000991</name>
</gene>
<comment type="catalytic activity">
    <reaction evidence="5">
        <text>xylitol + NAD(+) = D-xylose + NADH + H(+)</text>
        <dbReference type="Rhea" id="RHEA:27441"/>
        <dbReference type="ChEBI" id="CHEBI:15378"/>
        <dbReference type="ChEBI" id="CHEBI:17151"/>
        <dbReference type="ChEBI" id="CHEBI:53455"/>
        <dbReference type="ChEBI" id="CHEBI:57540"/>
        <dbReference type="ChEBI" id="CHEBI:57945"/>
        <dbReference type="EC" id="1.1.1.307"/>
    </reaction>
</comment>
<reference evidence="10" key="2">
    <citation type="journal article" date="2023" name="IMA Fungus">
        <title>Comparative genomic study of the Penicillium genus elucidates a diverse pangenome and 15 lateral gene transfer events.</title>
        <authorList>
            <person name="Petersen C."/>
            <person name="Sorensen T."/>
            <person name="Nielsen M.R."/>
            <person name="Sondergaard T.E."/>
            <person name="Sorensen J.L."/>
            <person name="Fitzpatrick D.A."/>
            <person name="Frisvad J.C."/>
            <person name="Nielsen K.L."/>
        </authorList>
    </citation>
    <scope>NUCLEOTIDE SEQUENCE</scope>
    <source>
        <strain evidence="10">IBT 19713</strain>
    </source>
</reference>
<dbReference type="OrthoDB" id="416253at2759"/>
<evidence type="ECO:0000256" key="4">
    <source>
        <dbReference type="ARBA" id="ARBA00047534"/>
    </source>
</evidence>
<dbReference type="SUPFAM" id="SSF51430">
    <property type="entry name" value="NAD(P)-linked oxidoreductase"/>
    <property type="match status" value="1"/>
</dbReference>
<sequence length="297" mass="33199">MPVISIDGHQAPQIAFGLGSSWSKGGDGGVSRKVVDTIKMAVGAGFTHLDCSDGGYGTEKDLGVAIKELEHEMHVSRSSIHITTKCMTLPHDPSTALKASLQRLQLDYVDLYLIHAPFEYKTAEQIQAAWAQMEALREKGLARSIGVSNFRPVDLVPIYNTCKVPPAVNQMECHPYLQRRELNQLMREHGTKTFSYGPLVPLLKVEDSGSKPLSRYLQTLAAKYGVSADNILMRWQLDRGYGVVITATEESRLHEYLQSSTFMLAPEEREEIERIGLDFHFRSYLVGAGKFSREDRL</sequence>
<dbReference type="PANTHER" id="PTHR11732">
    <property type="entry name" value="ALDO/KETO REDUCTASE"/>
    <property type="match status" value="1"/>
</dbReference>
<reference evidence="10" key="1">
    <citation type="submission" date="2022-11" db="EMBL/GenBank/DDBJ databases">
        <authorList>
            <person name="Petersen C."/>
        </authorList>
    </citation>
    <scope>NUCLEOTIDE SEQUENCE</scope>
    <source>
        <strain evidence="10">IBT 19713</strain>
    </source>
</reference>
<dbReference type="InterPro" id="IPR036812">
    <property type="entry name" value="NAD(P)_OxRdtase_dom_sf"/>
</dbReference>
<comment type="caution">
    <text evidence="10">The sequence shown here is derived from an EMBL/GenBank/DDBJ whole genome shotgun (WGS) entry which is preliminary data.</text>
</comment>
<dbReference type="RefSeq" id="XP_058333429.1">
    <property type="nucleotide sequence ID" value="XM_058470288.1"/>
</dbReference>
<dbReference type="AlphaFoldDB" id="A0A9W9TWW8"/>
<keyword evidence="2" id="KW-0560">Oxidoreductase</keyword>
<evidence type="ECO:0000313" key="11">
    <source>
        <dbReference type="Proteomes" id="UP001150941"/>
    </source>
</evidence>
<dbReference type="Pfam" id="PF00248">
    <property type="entry name" value="Aldo_ket_red"/>
    <property type="match status" value="1"/>
</dbReference>
<feature type="site" description="Lowers pKa of active site Tyr" evidence="8">
    <location>
        <position position="85"/>
    </location>
</feature>
<dbReference type="GeneID" id="83197591"/>
<dbReference type="Proteomes" id="UP001150941">
    <property type="component" value="Unassembled WGS sequence"/>
</dbReference>
<evidence type="ECO:0000256" key="2">
    <source>
        <dbReference type="ARBA" id="ARBA00023002"/>
    </source>
</evidence>
<evidence type="ECO:0000256" key="3">
    <source>
        <dbReference type="ARBA" id="ARBA00025065"/>
    </source>
</evidence>
<evidence type="ECO:0000256" key="8">
    <source>
        <dbReference type="PIRSR" id="PIRSR000097-3"/>
    </source>
</evidence>
<protein>
    <recommendedName>
        <fullName evidence="1">D-xylose reductase [NAD(P)H]</fullName>
        <ecNumber evidence="1">1.1.1.307</ecNumber>
    </recommendedName>
</protein>
<dbReference type="EMBL" id="JAPQKS010000002">
    <property type="protein sequence ID" value="KAJ5246008.1"/>
    <property type="molecule type" value="Genomic_DNA"/>
</dbReference>
<proteinExistence type="predicted"/>
<dbReference type="EC" id="1.1.1.307" evidence="1"/>
<feature type="active site" description="Proton donor" evidence="6">
    <location>
        <position position="56"/>
    </location>
</feature>
<name>A0A9W9TWW8_9EURO</name>